<dbReference type="Proteomes" id="UP000000269">
    <property type="component" value="Chromosome"/>
</dbReference>
<dbReference type="KEGG" id="aoe:Clos_1090"/>
<dbReference type="GO" id="GO:0046689">
    <property type="term" value="P:response to mercury ion"/>
    <property type="evidence" value="ECO:0007669"/>
    <property type="project" value="UniProtKB-KW"/>
</dbReference>
<organism evidence="13 14">
    <name type="scientific">Alkaliphilus oremlandii (strain OhILAs)</name>
    <name type="common">Clostridium oremlandii (strain OhILAs)</name>
    <dbReference type="NCBI Taxonomy" id="350688"/>
    <lineage>
        <taxon>Bacteria</taxon>
        <taxon>Bacillati</taxon>
        <taxon>Bacillota</taxon>
        <taxon>Clostridia</taxon>
        <taxon>Peptostreptococcales</taxon>
        <taxon>Natronincolaceae</taxon>
        <taxon>Alkaliphilus</taxon>
    </lineage>
</organism>
<evidence type="ECO:0000313" key="14">
    <source>
        <dbReference type="Proteomes" id="UP000000269"/>
    </source>
</evidence>
<evidence type="ECO:0000256" key="1">
    <source>
        <dbReference type="ARBA" id="ARBA00017146"/>
    </source>
</evidence>
<dbReference type="RefSeq" id="WP_012158948.1">
    <property type="nucleotide sequence ID" value="NC_009922.1"/>
</dbReference>
<keyword evidence="7" id="KW-0238">DNA-binding</keyword>
<dbReference type="AlphaFoldDB" id="A8MGU2"/>
<keyword evidence="4" id="KW-0479">Metal-binding</keyword>
<dbReference type="InterPro" id="IPR011794">
    <property type="entry name" value="MerR"/>
</dbReference>
<keyword evidence="11" id="KW-0175">Coiled coil</keyword>
<protein>
    <recommendedName>
        <fullName evidence="1">Mercuric resistance operon regulatory protein</fullName>
    </recommendedName>
</protein>
<dbReference type="SUPFAM" id="SSF46955">
    <property type="entry name" value="Putative DNA-binding domain"/>
    <property type="match status" value="1"/>
</dbReference>
<evidence type="ECO:0000313" key="13">
    <source>
        <dbReference type="EMBL" id="ABW18636.1"/>
    </source>
</evidence>
<keyword evidence="2" id="KW-0475">Mercuric resistance</keyword>
<dbReference type="OrthoDB" id="9791488at2"/>
<dbReference type="PROSITE" id="PS00552">
    <property type="entry name" value="HTH_MERR_1"/>
    <property type="match status" value="1"/>
</dbReference>
<keyword evidence="5" id="KW-0476">Mercury</keyword>
<evidence type="ECO:0000256" key="2">
    <source>
        <dbReference type="ARBA" id="ARBA00022466"/>
    </source>
</evidence>
<evidence type="ECO:0000256" key="8">
    <source>
        <dbReference type="ARBA" id="ARBA00023159"/>
    </source>
</evidence>
<dbReference type="GO" id="GO:0003677">
    <property type="term" value="F:DNA binding"/>
    <property type="evidence" value="ECO:0007669"/>
    <property type="project" value="UniProtKB-KW"/>
</dbReference>
<dbReference type="SMART" id="SM00422">
    <property type="entry name" value="HTH_MERR"/>
    <property type="match status" value="1"/>
</dbReference>
<reference evidence="14" key="1">
    <citation type="submission" date="2007-10" db="EMBL/GenBank/DDBJ databases">
        <title>Complete genome of Alkaliphilus oremlandii OhILAs.</title>
        <authorList>
            <person name="Copeland A."/>
            <person name="Lucas S."/>
            <person name="Lapidus A."/>
            <person name="Barry K."/>
            <person name="Detter J.C."/>
            <person name="Glavina del Rio T."/>
            <person name="Hammon N."/>
            <person name="Israni S."/>
            <person name="Dalin E."/>
            <person name="Tice H."/>
            <person name="Pitluck S."/>
            <person name="Chain P."/>
            <person name="Malfatti S."/>
            <person name="Shin M."/>
            <person name="Vergez L."/>
            <person name="Schmutz J."/>
            <person name="Larimer F."/>
            <person name="Land M."/>
            <person name="Hauser L."/>
            <person name="Kyrpides N."/>
            <person name="Mikhailova N."/>
            <person name="Stolz J.F."/>
            <person name="Dawson A."/>
            <person name="Fisher E."/>
            <person name="Crable B."/>
            <person name="Perera E."/>
            <person name="Lisak J."/>
            <person name="Ranganathan M."/>
            <person name="Basu P."/>
            <person name="Richardson P."/>
        </authorList>
    </citation>
    <scope>NUCLEOTIDE SEQUENCE [LARGE SCALE GENOMIC DNA]</scope>
    <source>
        <strain evidence="14">OhILAs</strain>
    </source>
</reference>
<keyword evidence="3" id="KW-0678">Repressor</keyword>
<keyword evidence="6" id="KW-0805">Transcription regulation</keyword>
<dbReference type="STRING" id="350688.Clos_1090"/>
<feature type="domain" description="HTH merR-type" evidence="12">
    <location>
        <begin position="3"/>
        <end position="72"/>
    </location>
</feature>
<dbReference type="GO" id="GO:0003700">
    <property type="term" value="F:DNA-binding transcription factor activity"/>
    <property type="evidence" value="ECO:0007669"/>
    <property type="project" value="InterPro"/>
</dbReference>
<keyword evidence="14" id="KW-1185">Reference proteome</keyword>
<name>A8MGU2_ALKOO</name>
<dbReference type="PANTHER" id="PTHR30204">
    <property type="entry name" value="REDOX-CYCLING DRUG-SENSING TRANSCRIPTIONAL ACTIVATOR SOXR"/>
    <property type="match status" value="1"/>
</dbReference>
<evidence type="ECO:0000259" key="12">
    <source>
        <dbReference type="PROSITE" id="PS50937"/>
    </source>
</evidence>
<dbReference type="PANTHER" id="PTHR30204:SF69">
    <property type="entry name" value="MERR-FAMILY TRANSCRIPTIONAL REGULATOR"/>
    <property type="match status" value="1"/>
</dbReference>
<evidence type="ECO:0000256" key="11">
    <source>
        <dbReference type="SAM" id="Coils"/>
    </source>
</evidence>
<dbReference type="InterPro" id="IPR000551">
    <property type="entry name" value="MerR-type_HTH_dom"/>
</dbReference>
<dbReference type="InterPro" id="IPR009061">
    <property type="entry name" value="DNA-bd_dom_put_sf"/>
</dbReference>
<feature type="coiled-coil region" evidence="11">
    <location>
        <begin position="85"/>
        <end position="112"/>
    </location>
</feature>
<evidence type="ECO:0000256" key="10">
    <source>
        <dbReference type="ARBA" id="ARBA00024874"/>
    </source>
</evidence>
<comment type="function">
    <text evidence="10">Mediates the mercuric-dependent induction of mercury resistance operon. In the absence of mercury MerR represses transcription by binding tightly to the mer operator region; when mercury is present the dimeric complex binds a single ion and becomes a potent transcriptional activator, while remaining bound to the mer site.</text>
</comment>
<keyword evidence="9" id="KW-0804">Transcription</keyword>
<evidence type="ECO:0000256" key="9">
    <source>
        <dbReference type="ARBA" id="ARBA00023163"/>
    </source>
</evidence>
<keyword evidence="8" id="KW-0010">Activator</keyword>
<dbReference type="PROSITE" id="PS50937">
    <property type="entry name" value="HTH_MERR_2"/>
    <property type="match status" value="1"/>
</dbReference>
<evidence type="ECO:0000256" key="4">
    <source>
        <dbReference type="ARBA" id="ARBA00022723"/>
    </source>
</evidence>
<dbReference type="PRINTS" id="PR00040">
    <property type="entry name" value="HTHMERR"/>
</dbReference>
<sequence length="143" mass="16325">MNGLSIGEVAKKSNVNIETIRYYERRGLISEPPRTESGYRIFPLETVERIKFIKRSQELGFSLDEIEKLLAITEDEEHFDSKEILDFATQKIREIELKIHDLQKIKTTLEDLSAQCPGSGNPICKCPIVETLSKGGGKEWLKD</sequence>
<dbReference type="GO" id="GO:0045340">
    <property type="term" value="F:mercury ion binding"/>
    <property type="evidence" value="ECO:0007669"/>
    <property type="project" value="InterPro"/>
</dbReference>
<dbReference type="EMBL" id="CP000853">
    <property type="protein sequence ID" value="ABW18636.1"/>
    <property type="molecule type" value="Genomic_DNA"/>
</dbReference>
<dbReference type="Gene3D" id="1.10.1660.10">
    <property type="match status" value="1"/>
</dbReference>
<dbReference type="Pfam" id="PF13411">
    <property type="entry name" value="MerR_1"/>
    <property type="match status" value="1"/>
</dbReference>
<evidence type="ECO:0000256" key="3">
    <source>
        <dbReference type="ARBA" id="ARBA00022491"/>
    </source>
</evidence>
<accession>A8MGU2</accession>
<dbReference type="CDD" id="cd04783">
    <property type="entry name" value="HTH_MerR1"/>
    <property type="match status" value="1"/>
</dbReference>
<dbReference type="InterPro" id="IPR047057">
    <property type="entry name" value="MerR_fam"/>
</dbReference>
<evidence type="ECO:0000256" key="7">
    <source>
        <dbReference type="ARBA" id="ARBA00023125"/>
    </source>
</evidence>
<proteinExistence type="predicted"/>
<dbReference type="eggNOG" id="COG0789">
    <property type="taxonomic scope" value="Bacteria"/>
</dbReference>
<dbReference type="HOGENOM" id="CLU_060077_2_0_9"/>
<evidence type="ECO:0000256" key="5">
    <source>
        <dbReference type="ARBA" id="ARBA00022914"/>
    </source>
</evidence>
<evidence type="ECO:0000256" key="6">
    <source>
        <dbReference type="ARBA" id="ARBA00023015"/>
    </source>
</evidence>
<gene>
    <name evidence="13" type="ordered locus">Clos_1090</name>
</gene>